<sequence length="506" mass="53907">MSCSTLRRRLWLSLASAGMLSACAVGPDYQRPAVAIPDDYRSATPQQRSVQATPATQSTDAALPEDAWWKGFNDPVLDDLVAAGLANNRDLQSAIANVIKTRGQLETTRAQFFPQLGASAGSARGQGSSIGQTIVAPTPTVPLSTTSTMQLPASWQIDLFGGIRRQVEAASATEAAAIANRRAVALSVAGQMTDSYILLRALDQQLVLTRQTLENYRTTLRVFELRLKYGTANMVQVSQIQSQVDQAEASIPPLVKAIAEQENSIRFLAGRNPGNVPRGKSIEQLSLPVPPAGLPSELLARRPDVMRAEQQLIAANAQIGVAKAQYFPSISLTGALGTASNNLISLFSGPGKIWSVGAAATMPIFTAGAIAGQVTSAEAGQQMALAQYQKAVEASFRDVDNALVATSENRKLVSARQQQVGTLKTYANLSSMQFNYGYADYLTVLNAEDSLFKAQLQLVDAQRQEANAILSLYMALGGGWEAADRDTLAANQAITKADGPSQPKQP</sequence>
<keyword evidence="2" id="KW-0732">Signal</keyword>
<evidence type="ECO:0000256" key="2">
    <source>
        <dbReference type="RuleBase" id="RU362097"/>
    </source>
</evidence>
<dbReference type="InterPro" id="IPR003423">
    <property type="entry name" value="OMP_efflux"/>
</dbReference>
<dbReference type="RefSeq" id="WP_162050682.1">
    <property type="nucleotide sequence ID" value="NZ_AP019011.1"/>
</dbReference>
<dbReference type="PROSITE" id="PS51257">
    <property type="entry name" value="PROKAR_LIPOPROTEIN"/>
    <property type="match status" value="1"/>
</dbReference>
<dbReference type="GO" id="GO:0015562">
    <property type="term" value="F:efflux transmembrane transporter activity"/>
    <property type="evidence" value="ECO:0007669"/>
    <property type="project" value="InterPro"/>
</dbReference>
<keyword evidence="2" id="KW-0812">Transmembrane</keyword>
<dbReference type="GO" id="GO:0005886">
    <property type="term" value="C:plasma membrane"/>
    <property type="evidence" value="ECO:0007669"/>
    <property type="project" value="UniProtKB-SubCell"/>
</dbReference>
<protein>
    <submittedName>
        <fullName evidence="3">RND transporter</fullName>
    </submittedName>
</protein>
<dbReference type="NCBIfam" id="TIGR01845">
    <property type="entry name" value="outer_NodT"/>
    <property type="match status" value="1"/>
</dbReference>
<keyword evidence="2" id="KW-1134">Transmembrane beta strand</keyword>
<keyword evidence="2" id="KW-0449">Lipoprotein</keyword>
<comment type="subcellular location">
    <subcellularLocation>
        <location evidence="2">Cell membrane</location>
        <topology evidence="2">Lipid-anchor</topology>
    </subcellularLocation>
</comment>
<dbReference type="Gene3D" id="2.20.200.10">
    <property type="entry name" value="Outer membrane efflux proteins (OEP)"/>
    <property type="match status" value="1"/>
</dbReference>
<gene>
    <name evidence="3" type="ORF">ICHIAU1_08150</name>
</gene>
<dbReference type="Proteomes" id="UP000463961">
    <property type="component" value="Chromosome"/>
</dbReference>
<evidence type="ECO:0000313" key="3">
    <source>
        <dbReference type="EMBL" id="BBU68532.1"/>
    </source>
</evidence>
<dbReference type="Gene3D" id="1.20.1600.10">
    <property type="entry name" value="Outer membrane efflux proteins (OEP)"/>
    <property type="match status" value="1"/>
</dbReference>
<keyword evidence="4" id="KW-1185">Reference proteome</keyword>
<keyword evidence="2" id="KW-0564">Palmitate</keyword>
<organism evidence="3 4">
    <name type="scientific">Fluviibacter phosphoraccumulans</name>
    <dbReference type="NCBI Taxonomy" id="1751046"/>
    <lineage>
        <taxon>Bacteria</taxon>
        <taxon>Pseudomonadati</taxon>
        <taxon>Pseudomonadota</taxon>
        <taxon>Betaproteobacteria</taxon>
        <taxon>Rhodocyclales</taxon>
        <taxon>Fluviibacteraceae</taxon>
        <taxon>Fluviibacter</taxon>
    </lineage>
</organism>
<feature type="signal peptide" evidence="2">
    <location>
        <begin position="1"/>
        <end position="24"/>
    </location>
</feature>
<dbReference type="InterPro" id="IPR010131">
    <property type="entry name" value="MdtP/NodT-like"/>
</dbReference>
<dbReference type="SUPFAM" id="SSF56954">
    <property type="entry name" value="Outer membrane efflux proteins (OEP)"/>
    <property type="match status" value="1"/>
</dbReference>
<name>A0A679I9U7_9RHOO</name>
<dbReference type="PANTHER" id="PTHR30203:SF33">
    <property type="entry name" value="BLR4455 PROTEIN"/>
    <property type="match status" value="1"/>
</dbReference>
<dbReference type="EMBL" id="AP022345">
    <property type="protein sequence ID" value="BBU68532.1"/>
    <property type="molecule type" value="Genomic_DNA"/>
</dbReference>
<dbReference type="AlphaFoldDB" id="A0A679I9U7"/>
<reference evidence="4" key="1">
    <citation type="submission" date="2020-01" db="EMBL/GenBank/DDBJ databases">
        <title>Phosphoaccumulans saitamaens gen. nov., sp. nov., a polyphosphate accumulating bacterium isolated from surface river water.</title>
        <authorList>
            <person name="Watanabe K."/>
            <person name="Suda W."/>
        </authorList>
    </citation>
    <scope>NUCLEOTIDE SEQUENCE [LARGE SCALE GENOMIC DNA]</scope>
    <source>
        <strain evidence="4">ICHIAU1</strain>
    </source>
</reference>
<dbReference type="OrthoDB" id="9770517at2"/>
<evidence type="ECO:0000313" key="4">
    <source>
        <dbReference type="Proteomes" id="UP000463961"/>
    </source>
</evidence>
<comment type="similarity">
    <text evidence="1 2">Belongs to the outer membrane factor (OMF) (TC 1.B.17) family.</text>
</comment>
<keyword evidence="2" id="KW-0472">Membrane</keyword>
<evidence type="ECO:0000256" key="1">
    <source>
        <dbReference type="ARBA" id="ARBA00007613"/>
    </source>
</evidence>
<dbReference type="Pfam" id="PF02321">
    <property type="entry name" value="OEP"/>
    <property type="match status" value="2"/>
</dbReference>
<dbReference type="PANTHER" id="PTHR30203">
    <property type="entry name" value="OUTER MEMBRANE CATION EFFLUX PROTEIN"/>
    <property type="match status" value="1"/>
</dbReference>
<feature type="chain" id="PRO_5042298296" evidence="2">
    <location>
        <begin position="25"/>
        <end position="506"/>
    </location>
</feature>
<accession>A0A679I9U7</accession>
<proteinExistence type="inferred from homology"/>